<keyword evidence="1" id="KW-1133">Transmembrane helix</keyword>
<gene>
    <name evidence="2" type="ORF">DMB68_14070</name>
</gene>
<organism evidence="2 3">
    <name type="scientific">Flavobacterium hydrophilum</name>
    <dbReference type="NCBI Taxonomy" id="2211445"/>
    <lineage>
        <taxon>Bacteria</taxon>
        <taxon>Pseudomonadati</taxon>
        <taxon>Bacteroidota</taxon>
        <taxon>Flavobacteriia</taxon>
        <taxon>Flavobacteriales</taxon>
        <taxon>Flavobacteriaceae</taxon>
        <taxon>Flavobacterium</taxon>
    </lineage>
</organism>
<comment type="caution">
    <text evidence="2">The sequence shown here is derived from an EMBL/GenBank/DDBJ whole genome shotgun (WGS) entry which is preliminary data.</text>
</comment>
<keyword evidence="3" id="KW-1185">Reference proteome</keyword>
<proteinExistence type="predicted"/>
<dbReference type="Proteomes" id="UP000247681">
    <property type="component" value="Unassembled WGS sequence"/>
</dbReference>
<evidence type="ECO:0000313" key="3">
    <source>
        <dbReference type="Proteomes" id="UP000247681"/>
    </source>
</evidence>
<evidence type="ECO:0000256" key="1">
    <source>
        <dbReference type="SAM" id="Phobius"/>
    </source>
</evidence>
<feature type="transmembrane region" description="Helical" evidence="1">
    <location>
        <begin position="20"/>
        <end position="43"/>
    </location>
</feature>
<name>A0A2V4BZW7_9FLAO</name>
<dbReference type="EMBL" id="QJHL01000003">
    <property type="protein sequence ID" value="PXY44586.1"/>
    <property type="molecule type" value="Genomic_DNA"/>
</dbReference>
<dbReference type="AlphaFoldDB" id="A0A2V4BZW7"/>
<protein>
    <submittedName>
        <fullName evidence="2">Uncharacterized protein</fullName>
    </submittedName>
</protein>
<keyword evidence="1" id="KW-0812">Transmembrane</keyword>
<feature type="transmembrane region" description="Helical" evidence="1">
    <location>
        <begin position="91"/>
        <end position="109"/>
    </location>
</feature>
<reference evidence="2 3" key="1">
    <citation type="submission" date="2018-05" db="EMBL/GenBank/DDBJ databases">
        <title>Flavobacterium sp. strain IMCC34758, incomplete genome.</title>
        <authorList>
            <person name="Joung Y."/>
        </authorList>
    </citation>
    <scope>NUCLEOTIDE SEQUENCE [LARGE SCALE GENOMIC DNA]</scope>
    <source>
        <strain evidence="2 3">IMCC34758</strain>
    </source>
</reference>
<keyword evidence="1" id="KW-0472">Membrane</keyword>
<evidence type="ECO:0000313" key="2">
    <source>
        <dbReference type="EMBL" id="PXY44586.1"/>
    </source>
</evidence>
<accession>A0A2V4BZW7</accession>
<feature type="transmembrane region" description="Helical" evidence="1">
    <location>
        <begin position="55"/>
        <end position="79"/>
    </location>
</feature>
<sequence>MELPFNSIEIIQSIDREPGILVAFAAFHPIALLLILLLPLWILKKTGVYIPKETYGIFGVSVTMIIIIGWLMGFASQILLLFTGVSGLRMLMIYFSMYLCISAFVIFNAKSLQKKFLKDTNTKNKKNSY</sequence>